<keyword evidence="3" id="KW-0238">DNA-binding</keyword>
<comment type="subcellular location">
    <subcellularLocation>
        <location evidence="1">Nucleus</location>
    </subcellularLocation>
</comment>
<proteinExistence type="inferred from homology"/>
<comment type="similarity">
    <text evidence="7">Belongs to the AP2/ERF transcription factor family. ERF subfamily.</text>
</comment>
<dbReference type="PANTHER" id="PTHR31985:SF294">
    <property type="entry name" value="DEHYDRATION-RESPONSIVE ELEMENT-BINDING PROTEIN 3-LIKE"/>
    <property type="match status" value="1"/>
</dbReference>
<name>A0AAW2BT43_9ROSI</name>
<accession>A0AAW2BT43</accession>
<dbReference type="EMBL" id="JAZDWU010000011">
    <property type="protein sequence ID" value="KAK9987225.1"/>
    <property type="molecule type" value="Genomic_DNA"/>
</dbReference>
<feature type="compositionally biased region" description="Basic and acidic residues" evidence="8">
    <location>
        <begin position="1"/>
        <end position="16"/>
    </location>
</feature>
<sequence length="160" mass="18816">MEELYRRNIVVREARETSSANQTHKPSKQTNPDQTQLKKPITTKPEKHNQTQIKPKPTQSNLNPTTTRKKNRIWLGTFSTPKMAGRAHDVAGLSIKGNSTILNCPDPLPTRPEMSRPLLPKWLRWLTSTFPKRKHCCRRHRHRHRHHPRHQRVTCRHQKS</sequence>
<dbReference type="PANTHER" id="PTHR31985">
    <property type="entry name" value="ETHYLENE-RESPONSIVE TRANSCRIPTION FACTOR ERF042-RELATED"/>
    <property type="match status" value="1"/>
</dbReference>
<keyword evidence="4" id="KW-0010">Activator</keyword>
<dbReference type="AlphaFoldDB" id="A0AAW2BT43"/>
<keyword evidence="11" id="KW-1185">Reference proteome</keyword>
<comment type="caution">
    <text evidence="10">The sequence shown here is derived from an EMBL/GenBank/DDBJ whole genome shotgun (WGS) entry which is preliminary data.</text>
</comment>
<feature type="domain" description="AP2/ERF" evidence="9">
    <location>
        <begin position="37"/>
        <end position="105"/>
    </location>
</feature>
<keyword evidence="5" id="KW-0804">Transcription</keyword>
<keyword evidence="6" id="KW-0539">Nucleus</keyword>
<dbReference type="InterPro" id="IPR051032">
    <property type="entry name" value="AP2/ERF_TF_ERF_subfamily"/>
</dbReference>
<protein>
    <recommendedName>
        <fullName evidence="9">AP2/ERF domain-containing protein</fullName>
    </recommendedName>
</protein>
<gene>
    <name evidence="10" type="ORF">SO802_032176</name>
</gene>
<dbReference type="GO" id="GO:0005634">
    <property type="term" value="C:nucleus"/>
    <property type="evidence" value="ECO:0007669"/>
    <property type="project" value="UniProtKB-SubCell"/>
</dbReference>
<evidence type="ECO:0000259" key="9">
    <source>
        <dbReference type="PROSITE" id="PS51032"/>
    </source>
</evidence>
<organism evidence="10 11">
    <name type="scientific">Lithocarpus litseifolius</name>
    <dbReference type="NCBI Taxonomy" id="425828"/>
    <lineage>
        <taxon>Eukaryota</taxon>
        <taxon>Viridiplantae</taxon>
        <taxon>Streptophyta</taxon>
        <taxon>Embryophyta</taxon>
        <taxon>Tracheophyta</taxon>
        <taxon>Spermatophyta</taxon>
        <taxon>Magnoliopsida</taxon>
        <taxon>eudicotyledons</taxon>
        <taxon>Gunneridae</taxon>
        <taxon>Pentapetalae</taxon>
        <taxon>rosids</taxon>
        <taxon>fabids</taxon>
        <taxon>Fagales</taxon>
        <taxon>Fagaceae</taxon>
        <taxon>Lithocarpus</taxon>
    </lineage>
</organism>
<evidence type="ECO:0000256" key="8">
    <source>
        <dbReference type="SAM" id="MobiDB-lite"/>
    </source>
</evidence>
<feature type="region of interest" description="Disordered" evidence="8">
    <location>
        <begin position="137"/>
        <end position="160"/>
    </location>
</feature>
<evidence type="ECO:0000256" key="2">
    <source>
        <dbReference type="ARBA" id="ARBA00023015"/>
    </source>
</evidence>
<evidence type="ECO:0000313" key="11">
    <source>
        <dbReference type="Proteomes" id="UP001459277"/>
    </source>
</evidence>
<reference evidence="10 11" key="1">
    <citation type="submission" date="2024-01" db="EMBL/GenBank/DDBJ databases">
        <title>A telomere-to-telomere, gap-free genome of sweet tea (Lithocarpus litseifolius).</title>
        <authorList>
            <person name="Zhou J."/>
        </authorList>
    </citation>
    <scope>NUCLEOTIDE SEQUENCE [LARGE SCALE GENOMIC DNA]</scope>
    <source>
        <strain evidence="10">Zhou-2022a</strain>
        <tissue evidence="10">Leaf</tissue>
    </source>
</reference>
<dbReference type="GO" id="GO:0003700">
    <property type="term" value="F:DNA-binding transcription factor activity"/>
    <property type="evidence" value="ECO:0007669"/>
    <property type="project" value="InterPro"/>
</dbReference>
<feature type="compositionally biased region" description="Polar residues" evidence="8">
    <location>
        <begin position="17"/>
        <end position="37"/>
    </location>
</feature>
<evidence type="ECO:0000313" key="10">
    <source>
        <dbReference type="EMBL" id="KAK9987225.1"/>
    </source>
</evidence>
<evidence type="ECO:0000256" key="5">
    <source>
        <dbReference type="ARBA" id="ARBA00023163"/>
    </source>
</evidence>
<dbReference type="PROSITE" id="PS51032">
    <property type="entry name" value="AP2_ERF"/>
    <property type="match status" value="1"/>
</dbReference>
<dbReference type="Gene3D" id="3.30.730.10">
    <property type="entry name" value="AP2/ERF domain"/>
    <property type="match status" value="1"/>
</dbReference>
<evidence type="ECO:0000256" key="6">
    <source>
        <dbReference type="ARBA" id="ARBA00023242"/>
    </source>
</evidence>
<dbReference type="Proteomes" id="UP001459277">
    <property type="component" value="Unassembled WGS sequence"/>
</dbReference>
<keyword evidence="2" id="KW-0805">Transcription regulation</keyword>
<evidence type="ECO:0000256" key="3">
    <source>
        <dbReference type="ARBA" id="ARBA00023125"/>
    </source>
</evidence>
<feature type="region of interest" description="Disordered" evidence="8">
    <location>
        <begin position="1"/>
        <end position="70"/>
    </location>
</feature>
<dbReference type="InterPro" id="IPR016177">
    <property type="entry name" value="DNA-bd_dom_sf"/>
</dbReference>
<feature type="compositionally biased region" description="Polar residues" evidence="8">
    <location>
        <begin position="50"/>
        <end position="66"/>
    </location>
</feature>
<evidence type="ECO:0000256" key="4">
    <source>
        <dbReference type="ARBA" id="ARBA00023159"/>
    </source>
</evidence>
<evidence type="ECO:0000256" key="7">
    <source>
        <dbReference type="ARBA" id="ARBA00024343"/>
    </source>
</evidence>
<dbReference type="SUPFAM" id="SSF54171">
    <property type="entry name" value="DNA-binding domain"/>
    <property type="match status" value="1"/>
</dbReference>
<dbReference type="SMART" id="SM00380">
    <property type="entry name" value="AP2"/>
    <property type="match status" value="1"/>
</dbReference>
<evidence type="ECO:0000256" key="1">
    <source>
        <dbReference type="ARBA" id="ARBA00004123"/>
    </source>
</evidence>
<dbReference type="InterPro" id="IPR001471">
    <property type="entry name" value="AP2/ERF_dom"/>
</dbReference>
<dbReference type="GO" id="GO:0003677">
    <property type="term" value="F:DNA binding"/>
    <property type="evidence" value="ECO:0007669"/>
    <property type="project" value="UniProtKB-KW"/>
</dbReference>
<dbReference type="InterPro" id="IPR036955">
    <property type="entry name" value="AP2/ERF_dom_sf"/>
</dbReference>